<name>A0A8H4QVR0_9AGAR</name>
<organism evidence="1 2">
    <name type="scientific">Agrocybe pediades</name>
    <dbReference type="NCBI Taxonomy" id="84607"/>
    <lineage>
        <taxon>Eukaryota</taxon>
        <taxon>Fungi</taxon>
        <taxon>Dikarya</taxon>
        <taxon>Basidiomycota</taxon>
        <taxon>Agaricomycotina</taxon>
        <taxon>Agaricomycetes</taxon>
        <taxon>Agaricomycetidae</taxon>
        <taxon>Agaricales</taxon>
        <taxon>Agaricineae</taxon>
        <taxon>Strophariaceae</taxon>
        <taxon>Agrocybe</taxon>
    </lineage>
</organism>
<dbReference type="Proteomes" id="UP000521872">
    <property type="component" value="Unassembled WGS sequence"/>
</dbReference>
<protein>
    <submittedName>
        <fullName evidence="1">Uncharacterized protein</fullName>
    </submittedName>
</protein>
<gene>
    <name evidence="1" type="ORF">D9613_006126</name>
</gene>
<evidence type="ECO:0000313" key="1">
    <source>
        <dbReference type="EMBL" id="KAF4617733.1"/>
    </source>
</evidence>
<keyword evidence="2" id="KW-1185">Reference proteome</keyword>
<dbReference type="AlphaFoldDB" id="A0A8H4QVR0"/>
<evidence type="ECO:0000313" key="2">
    <source>
        <dbReference type="Proteomes" id="UP000521872"/>
    </source>
</evidence>
<dbReference type="EMBL" id="JAACJL010000030">
    <property type="protein sequence ID" value="KAF4617733.1"/>
    <property type="molecule type" value="Genomic_DNA"/>
</dbReference>
<comment type="caution">
    <text evidence="1">The sequence shown here is derived from an EMBL/GenBank/DDBJ whole genome shotgun (WGS) entry which is preliminary data.</text>
</comment>
<proteinExistence type="predicted"/>
<reference evidence="1 2" key="1">
    <citation type="submission" date="2019-12" db="EMBL/GenBank/DDBJ databases">
        <authorList>
            <person name="Floudas D."/>
            <person name="Bentzer J."/>
            <person name="Ahren D."/>
            <person name="Johansson T."/>
            <person name="Persson P."/>
            <person name="Tunlid A."/>
        </authorList>
    </citation>
    <scope>NUCLEOTIDE SEQUENCE [LARGE SCALE GENOMIC DNA]</scope>
    <source>
        <strain evidence="1 2">CBS 102.39</strain>
    </source>
</reference>
<sequence>MPVRAGLFNTIIIIAGRRILESGIQEIPQSNFVELWYLQCSRACSQIVVDALPRPNGRFARSLLSEESVLEARELVRRAPSASPCSKLDLDDAQSLPGWSKLEKYARSTWGEGDWDIVINPPGYKDKPATMCVADPVKVVIAGPSQCNETRKDIPPEKKDGTTIKVDEGYRNTGNWNITNVTTAAHALFFSGNFQLPNITQLHLGALQAPGKFINAPQNSFTTFATNVTYKNTELTPVPDKRCIGTVNKFDFVYPQTLNSPLTQILEQECLTPATGRIQLIATGYIWFHYKTKRAPLANPKGGKHSKYVVRIEDVLKNATERSGYIDFNGYMNTTWRYDYFDECRWNFKL</sequence>
<accession>A0A8H4QVR0</accession>